<dbReference type="GO" id="GO:0004029">
    <property type="term" value="F:aldehyde dehydrogenase (NAD+) activity"/>
    <property type="evidence" value="ECO:0007669"/>
    <property type="project" value="TreeGrafter"/>
</dbReference>
<dbReference type="Pfam" id="PF01370">
    <property type="entry name" value="Epimerase"/>
    <property type="match status" value="1"/>
</dbReference>
<feature type="domain" description="NAD-dependent epimerase/dehydratase" evidence="1">
    <location>
        <begin position="4"/>
        <end position="204"/>
    </location>
</feature>
<sequence>MTDVLVLGGTGWLSGRIAERWTDAGAAVTCLARGGREAPYGAALVVGDRDAVDAYAPVASRDWDEIVDVSSNPAHVASALEALSDRTRHWTYISTVSVYAADDEPGADESAGLLPLGDPGADEDYGRAKVRAEASVRESLGFRAAIVRPGLIVGPGDPTDRFGYWVGRFALAGNEDVLAPETPDRGAQVIDVDDLAEFVQAIGRERWTGVVNAVGDPVGLDRLLADAREVAGHTGSVVSADDAWLEAQGVAYWMGPRSLPLWLPAGMPGFWTRSNTAYRLLGGRLRPLRETLARTLADERERGLARERRAGLTRDEELGLLRELLV</sequence>
<dbReference type="InterPro" id="IPR001509">
    <property type="entry name" value="Epimerase_deHydtase"/>
</dbReference>
<evidence type="ECO:0000313" key="2">
    <source>
        <dbReference type="EMBL" id="WZO32463.1"/>
    </source>
</evidence>
<dbReference type="AlphaFoldDB" id="A0AAU6S6D5"/>
<dbReference type="Gene3D" id="3.40.50.720">
    <property type="entry name" value="NAD(P)-binding Rossmann-like Domain"/>
    <property type="match status" value="1"/>
</dbReference>
<dbReference type="PANTHER" id="PTHR48079:SF6">
    <property type="entry name" value="NAD(P)-BINDING DOMAIN-CONTAINING PROTEIN-RELATED"/>
    <property type="match status" value="1"/>
</dbReference>
<dbReference type="SUPFAM" id="SSF51735">
    <property type="entry name" value="NAD(P)-binding Rossmann-fold domains"/>
    <property type="match status" value="1"/>
</dbReference>
<organism evidence="2">
    <name type="scientific">Microbacterium sp. LWS13-1.2</name>
    <dbReference type="NCBI Taxonomy" id="3135264"/>
    <lineage>
        <taxon>Bacteria</taxon>
        <taxon>Bacillati</taxon>
        <taxon>Actinomycetota</taxon>
        <taxon>Actinomycetes</taxon>
        <taxon>Micrococcales</taxon>
        <taxon>Microbacteriaceae</taxon>
        <taxon>Microbacterium</taxon>
    </lineage>
</organism>
<name>A0AAU6S6D5_9MICO</name>
<reference evidence="2" key="1">
    <citation type="submission" date="2024-04" db="EMBL/GenBank/DDBJ databases">
        <authorList>
            <person name="Roder T."/>
            <person name="Oberhansli S."/>
            <person name="Kreuzer M."/>
        </authorList>
    </citation>
    <scope>NUCLEOTIDE SEQUENCE</scope>
    <source>
        <strain evidence="2">LWS13-1.2</strain>
    </source>
</reference>
<gene>
    <name evidence="2" type="ORF">MRBLWS13_000050</name>
</gene>
<accession>A0AAU6S6D5</accession>
<dbReference type="GO" id="GO:0005737">
    <property type="term" value="C:cytoplasm"/>
    <property type="evidence" value="ECO:0007669"/>
    <property type="project" value="TreeGrafter"/>
</dbReference>
<dbReference type="EMBL" id="CP151632">
    <property type="protein sequence ID" value="WZO32463.1"/>
    <property type="molecule type" value="Genomic_DNA"/>
</dbReference>
<dbReference type="InterPro" id="IPR051783">
    <property type="entry name" value="NAD(P)-dependent_oxidoreduct"/>
</dbReference>
<protein>
    <submittedName>
        <fullName evidence="2">NAD-dependent epimerase/dehydratase family protein</fullName>
    </submittedName>
</protein>
<proteinExistence type="predicted"/>
<dbReference type="InterPro" id="IPR036291">
    <property type="entry name" value="NAD(P)-bd_dom_sf"/>
</dbReference>
<dbReference type="PANTHER" id="PTHR48079">
    <property type="entry name" value="PROTEIN YEEZ"/>
    <property type="match status" value="1"/>
</dbReference>
<evidence type="ECO:0000259" key="1">
    <source>
        <dbReference type="Pfam" id="PF01370"/>
    </source>
</evidence>
<dbReference type="RefSeq" id="WP_349427092.1">
    <property type="nucleotide sequence ID" value="NZ_CP151632.1"/>
</dbReference>